<organism evidence="3 4">
    <name type="scientific">Toxocara canis</name>
    <name type="common">Canine roundworm</name>
    <dbReference type="NCBI Taxonomy" id="6265"/>
    <lineage>
        <taxon>Eukaryota</taxon>
        <taxon>Metazoa</taxon>
        <taxon>Ecdysozoa</taxon>
        <taxon>Nematoda</taxon>
        <taxon>Chromadorea</taxon>
        <taxon>Rhabditida</taxon>
        <taxon>Spirurina</taxon>
        <taxon>Ascaridomorpha</taxon>
        <taxon>Ascaridoidea</taxon>
        <taxon>Toxocaridae</taxon>
        <taxon>Toxocara</taxon>
    </lineage>
</organism>
<dbReference type="Proteomes" id="UP000050794">
    <property type="component" value="Unassembled WGS sequence"/>
</dbReference>
<proteinExistence type="predicted"/>
<feature type="compositionally biased region" description="Low complexity" evidence="1">
    <location>
        <begin position="52"/>
        <end position="66"/>
    </location>
</feature>
<feature type="region of interest" description="Disordered" evidence="1">
    <location>
        <begin position="44"/>
        <end position="72"/>
    </location>
</feature>
<dbReference type="AlphaFoldDB" id="A0A183UJW1"/>
<reference evidence="4" key="1">
    <citation type="submission" date="2016-06" db="UniProtKB">
        <authorList>
            <consortium name="WormBaseParasite"/>
        </authorList>
    </citation>
    <scope>IDENTIFICATION</scope>
</reference>
<evidence type="ECO:0000313" key="4">
    <source>
        <dbReference type="WBParaSite" id="TCNE_0000878101-mRNA-1"/>
    </source>
</evidence>
<name>A0A183UJW1_TOXCA</name>
<accession>A0A183UJW1</accession>
<evidence type="ECO:0000313" key="3">
    <source>
        <dbReference type="Proteomes" id="UP000050794"/>
    </source>
</evidence>
<protein>
    <submittedName>
        <fullName evidence="2 4">Uncharacterized protein</fullName>
    </submittedName>
</protein>
<reference evidence="2 3" key="2">
    <citation type="submission" date="2018-11" db="EMBL/GenBank/DDBJ databases">
        <authorList>
            <consortium name="Pathogen Informatics"/>
        </authorList>
    </citation>
    <scope>NUCLEOTIDE SEQUENCE [LARGE SCALE GENOMIC DNA]</scope>
</reference>
<gene>
    <name evidence="2" type="ORF">TCNE_LOCUS8781</name>
</gene>
<dbReference type="WBParaSite" id="TCNE_0000878101-mRNA-1">
    <property type="protein sequence ID" value="TCNE_0000878101-mRNA-1"/>
    <property type="gene ID" value="TCNE_0000878101"/>
</dbReference>
<keyword evidence="3" id="KW-1185">Reference proteome</keyword>
<dbReference type="EMBL" id="UYWY01019996">
    <property type="protein sequence ID" value="VDM40102.1"/>
    <property type="molecule type" value="Genomic_DNA"/>
</dbReference>
<evidence type="ECO:0000313" key="2">
    <source>
        <dbReference type="EMBL" id="VDM40102.1"/>
    </source>
</evidence>
<sequence>MSYFEQQASLHVCYQSMSTTARMSWNPTGWIGRMPRVDASIHSLQGTSAPHSESSSNYDSTSPPSEDISSVARGTPARLPLSNAARFPPGAQQTKRRIAGAGVWNDIAGLRAVLVGNAERRNDGFTKMWQGREDDAYWRHELVNGFKHADFFLTKQVDFVSVCIISCSEVSLIQRSGDELQADRIGDGNSSSGETIS</sequence>
<evidence type="ECO:0000256" key="1">
    <source>
        <dbReference type="SAM" id="MobiDB-lite"/>
    </source>
</evidence>